<name>A0ABD3RAW8_9STRA</name>
<evidence type="ECO:0000259" key="15">
    <source>
        <dbReference type="Pfam" id="PF17846"/>
    </source>
</evidence>
<evidence type="ECO:0000256" key="13">
    <source>
        <dbReference type="SAM" id="MobiDB-lite"/>
    </source>
</evidence>
<dbReference type="InterPro" id="IPR016050">
    <property type="entry name" value="Proteasome_bsu_CS"/>
</dbReference>
<dbReference type="InterPro" id="IPR004859">
    <property type="entry name" value="Xrn1_N"/>
</dbReference>
<dbReference type="PROSITE" id="PS51476">
    <property type="entry name" value="PROTEASOME_BETA_2"/>
    <property type="match status" value="1"/>
</dbReference>
<evidence type="ECO:0000259" key="14">
    <source>
        <dbReference type="Pfam" id="PF03159"/>
    </source>
</evidence>
<dbReference type="InterPro" id="IPR047007">
    <property type="entry name" value="XRN1_D1_sf"/>
</dbReference>
<dbReference type="InterPro" id="IPR027073">
    <property type="entry name" value="5_3_exoribonuclease"/>
</dbReference>
<sequence length="1490" mass="166700">MLYTMGVPKFFRWLSERYPLINQPINCPPNEETQIAHGFCPEKSLSIDSGNADQDKQGLSNNGNCSRKNTNIPHIMPEFDRLYLDMNGIIHCSSHNNSEEELEKQQQQVENKIGDEYTGNGGGVAVATSSSPPVVGVQPITEEQIFQNVCYYVDRVVTDIVQPKQLVFLAIDGVAPRAKLNQQRSRRYRSGTEQEIEKHLMALQRVQGEELEGEDDDVISKEYLIEADGGAFDRYRSPTVGGSGNPRGAQRFAGTIDTAASATASISTNSLGEVSPENEDGVRGFHSNCITPGTPFLHRCSQHILSFIRHKLQKDPRWRDLTIIFSGHDVPGEGEHKIMEFIRHEKHKPGYDPNTSHCIFGQDGDLVMLGLAMHEPHTCLLREEVVFDPVRRKAIEKLAKMENNSGTRPTLIPAGEVVSGLKLVGDDVSGHYDVEAATASSATEKNHQPSLSGAVQSYIHNANFELLHLSILREYLGLEFETSEFYPNSRYHLEPTIDDFVFMTFFVGNDFLPHMPALDIGDEAFDLLFYAYKKNRGKWLKDGLYNKSVAATGSNDRTRKVCTVNHPYLTDSGIITSGKRLEGFIQDVGIYEDPYYDNKRETMDEENERMRNADQKAGRESLIPSQEVLEQVELAGRERYVDMLFKSAEKTGEEDMTPRPEYDDVSFKPVTSNKELIKKLGGIFRGSMTPKEGGIAKVESINDENSLVDLKGRYYYDKFGFTPFDAEKHLHLRKAYITGLVWTLEYYYKGVVSWEWYYPYNYGPMLSDLVNINAILSDVSFFDGEQNSENINARRVAGEPLRPFEQLLGCLPPSSSYLLPKPYRRLMTAPDSPLVDFYPDSFTVDMNGKRWPWEAVTLLPFIDSAKLTEAARSIDESLLTEQEKRLNEFGDTFVLTKTRDQDDSVKVKSLDKTVWAKLNEDRNVTFRPQLNDGAKIPAPGFPTLRDAPVRRLNRRKVFLNIFGLRSRYRTALLEMEDELPVFPPTHLLAQKFIGSTVYFRYPILYEGLVCSMADSTTVYRGNQKPRELSADARMKRPLVVAKMFKDLQIGEGMTGTGGWVLPQSDITLTLRPLEKITTLPDGTKVKVYAKSEIEIPFVAALFSPARRDPRLEIPAKLEENPFIFGGQSRLDKFVAREQAQVLASMEKGFADKMSHQKSGTKKNSVAGAARGFSTFQSWSIPTGAIARGLPTKPVLPRREFRFAAQIACNGTPRQRFIGVAGVIAMSALFLTTCLLQVNAAPWIHGFERSFNAVGDTTMLPAPVFYVRGGEVVGHDDFFDPPFTPPIEFAHGTTTISFVFNGGIVAAVDSRASIGNFVGSKTVQKVLPVSRNILGTMAGGAADCSFWIRFLRSEAKLHELLHEGRGISVARASRLISNILYQNRGLNLSIGTMIMGFHPRDGFSIYYVDNTGVRIEGDMFAVGSGSTFALGILDTEKNRHEMTEEQAISLGIKAIRHATLRDAGSGGFIGVYLITKDGWRKVFSEDLASIR</sequence>
<dbReference type="Gene3D" id="1.25.40.1050">
    <property type="match status" value="1"/>
</dbReference>
<feature type="active site" description="Nucleophile" evidence="12">
    <location>
        <position position="1292"/>
    </location>
</feature>
<dbReference type="SUPFAM" id="SSF56235">
    <property type="entry name" value="N-terminal nucleophile aminohydrolases (Ntn hydrolases)"/>
    <property type="match status" value="1"/>
</dbReference>
<dbReference type="PRINTS" id="PR00141">
    <property type="entry name" value="PROTEASOME"/>
</dbReference>
<feature type="region of interest" description="Disordered" evidence="13">
    <location>
        <begin position="46"/>
        <end position="66"/>
    </location>
</feature>
<evidence type="ECO:0000256" key="9">
    <source>
        <dbReference type="ARBA" id="ARBA00022839"/>
    </source>
</evidence>
<evidence type="ECO:0000256" key="8">
    <source>
        <dbReference type="ARBA" id="ARBA00022801"/>
    </source>
</evidence>
<dbReference type="PANTHER" id="PTHR12341">
    <property type="entry name" value="5'-&gt;3' EXORIBONUCLEASE"/>
    <property type="match status" value="1"/>
</dbReference>
<dbReference type="GO" id="GO:0006508">
    <property type="term" value="P:proteolysis"/>
    <property type="evidence" value="ECO:0007669"/>
    <property type="project" value="UniProtKB-KW"/>
</dbReference>
<gene>
    <name evidence="17" type="ORF">ACHAXA_007812</name>
</gene>
<accession>A0ABD3RAW8</accession>
<dbReference type="InterPro" id="IPR001353">
    <property type="entry name" value="Proteasome_sua/b"/>
</dbReference>
<dbReference type="Pfam" id="PF03159">
    <property type="entry name" value="XRN_N"/>
    <property type="match status" value="2"/>
</dbReference>
<dbReference type="InterPro" id="IPR040992">
    <property type="entry name" value="XRN1_D1"/>
</dbReference>
<proteinExistence type="inferred from homology"/>
<evidence type="ECO:0000256" key="3">
    <source>
        <dbReference type="ARBA" id="ARBA00012039"/>
    </source>
</evidence>
<evidence type="ECO:0000256" key="6">
    <source>
        <dbReference type="ARBA" id="ARBA00022698"/>
    </source>
</evidence>
<keyword evidence="7" id="KW-0540">Nuclease</keyword>
<keyword evidence="10" id="KW-0647">Proteasome</keyword>
<keyword evidence="6" id="KW-0888">Threonine protease</keyword>
<dbReference type="EC" id="3.4.25.1" evidence="3"/>
<reference evidence="17 18" key="1">
    <citation type="submission" date="2024-10" db="EMBL/GenBank/DDBJ databases">
        <title>Updated reference genomes for cyclostephanoid diatoms.</title>
        <authorList>
            <person name="Roberts W.R."/>
            <person name="Alverson A.J."/>
        </authorList>
    </citation>
    <scope>NUCLEOTIDE SEQUENCE [LARGE SCALE GENOMIC DNA]</scope>
    <source>
        <strain evidence="17 18">AJA228-03</strain>
    </source>
</reference>
<feature type="domain" description="Xrn1 N-terminal" evidence="14">
    <location>
        <begin position="5"/>
        <end position="110"/>
    </location>
</feature>
<dbReference type="Gene3D" id="3.60.20.10">
    <property type="entry name" value="Glutamine Phosphoribosylpyrophosphate, subunit 1, domain 1"/>
    <property type="match status" value="1"/>
</dbReference>
<comment type="subcellular location">
    <subcellularLocation>
        <location evidence="2">Nucleus</location>
    </subcellularLocation>
</comment>
<dbReference type="PROSITE" id="PS00854">
    <property type="entry name" value="PROTEASOME_BETA_1"/>
    <property type="match status" value="1"/>
</dbReference>
<dbReference type="InterPro" id="IPR023333">
    <property type="entry name" value="Proteasome_suB-type"/>
</dbReference>
<feature type="domain" description="5'-3' exoribonuclease 1 D1" evidence="16">
    <location>
        <begin position="939"/>
        <end position="1092"/>
    </location>
</feature>
<keyword evidence="8" id="KW-0378">Hydrolase</keyword>
<dbReference type="GO" id="GO:0005634">
    <property type="term" value="C:nucleus"/>
    <property type="evidence" value="ECO:0007669"/>
    <property type="project" value="UniProtKB-SubCell"/>
</dbReference>
<evidence type="ECO:0000256" key="11">
    <source>
        <dbReference type="ARBA" id="ARBA00038299"/>
    </source>
</evidence>
<dbReference type="PANTHER" id="PTHR12341:SF7">
    <property type="entry name" value="5'-3' EXORIBONUCLEASE 1"/>
    <property type="match status" value="1"/>
</dbReference>
<evidence type="ECO:0000259" key="16">
    <source>
        <dbReference type="Pfam" id="PF18332"/>
    </source>
</evidence>
<evidence type="ECO:0000313" key="17">
    <source>
        <dbReference type="EMBL" id="KAL3810062.1"/>
    </source>
</evidence>
<organism evidence="17 18">
    <name type="scientific">Cyclostephanos tholiformis</name>
    <dbReference type="NCBI Taxonomy" id="382380"/>
    <lineage>
        <taxon>Eukaryota</taxon>
        <taxon>Sar</taxon>
        <taxon>Stramenopiles</taxon>
        <taxon>Ochrophyta</taxon>
        <taxon>Bacillariophyta</taxon>
        <taxon>Coscinodiscophyceae</taxon>
        <taxon>Thalassiosirophycidae</taxon>
        <taxon>Stephanodiscales</taxon>
        <taxon>Stephanodiscaceae</taxon>
        <taxon>Cyclostephanos</taxon>
    </lineage>
</organism>
<dbReference type="EMBL" id="JALLPB020000355">
    <property type="protein sequence ID" value="KAL3810062.1"/>
    <property type="molecule type" value="Genomic_DNA"/>
</dbReference>
<feature type="domain" description="Xrn1 N-terminal" evidence="14">
    <location>
        <begin position="138"/>
        <end position="384"/>
    </location>
</feature>
<evidence type="ECO:0000256" key="7">
    <source>
        <dbReference type="ARBA" id="ARBA00022722"/>
    </source>
</evidence>
<dbReference type="Gene3D" id="2.170.260.40">
    <property type="match status" value="1"/>
</dbReference>
<dbReference type="InterPro" id="IPR041412">
    <property type="entry name" value="Xrn1_helical"/>
</dbReference>
<evidence type="ECO:0000256" key="1">
    <source>
        <dbReference type="ARBA" id="ARBA00001198"/>
    </source>
</evidence>
<feature type="domain" description="Xrn1 helical" evidence="15">
    <location>
        <begin position="491"/>
        <end position="912"/>
    </location>
</feature>
<evidence type="ECO:0000313" key="18">
    <source>
        <dbReference type="Proteomes" id="UP001530377"/>
    </source>
</evidence>
<protein>
    <recommendedName>
        <fullName evidence="3">proteasome endopeptidase complex</fullName>
        <ecNumber evidence="3">3.4.25.1</ecNumber>
    </recommendedName>
</protein>
<dbReference type="GO" id="GO:0004298">
    <property type="term" value="F:threonine-type endopeptidase activity"/>
    <property type="evidence" value="ECO:0007669"/>
    <property type="project" value="UniProtKB-KW"/>
</dbReference>
<dbReference type="Proteomes" id="UP001530377">
    <property type="component" value="Unassembled WGS sequence"/>
</dbReference>
<dbReference type="Pfam" id="PF00227">
    <property type="entry name" value="Proteasome"/>
    <property type="match status" value="1"/>
</dbReference>
<evidence type="ECO:0000256" key="5">
    <source>
        <dbReference type="ARBA" id="ARBA00022670"/>
    </source>
</evidence>
<dbReference type="Gene3D" id="3.40.50.12390">
    <property type="match status" value="2"/>
</dbReference>
<dbReference type="InterPro" id="IPR029055">
    <property type="entry name" value="Ntn_hydrolases_N"/>
</dbReference>
<dbReference type="GO" id="GO:0000502">
    <property type="term" value="C:proteasome complex"/>
    <property type="evidence" value="ECO:0007669"/>
    <property type="project" value="UniProtKB-KW"/>
</dbReference>
<keyword evidence="9" id="KW-0269">Exonuclease</keyword>
<dbReference type="Pfam" id="PF17846">
    <property type="entry name" value="XRN_M"/>
    <property type="match status" value="1"/>
</dbReference>
<dbReference type="Pfam" id="PF18332">
    <property type="entry name" value="XRN1_D1"/>
    <property type="match status" value="1"/>
</dbReference>
<comment type="similarity">
    <text evidence="11">Belongs to the 5'-3' exonuclease family.</text>
</comment>
<comment type="caution">
    <text evidence="17">The sequence shown here is derived from an EMBL/GenBank/DDBJ whole genome shotgun (WGS) entry which is preliminary data.</text>
</comment>
<evidence type="ECO:0000256" key="10">
    <source>
        <dbReference type="ARBA" id="ARBA00022942"/>
    </source>
</evidence>
<evidence type="ECO:0000256" key="12">
    <source>
        <dbReference type="PIRSR" id="PIRSR600243-1"/>
    </source>
</evidence>
<evidence type="ECO:0000256" key="2">
    <source>
        <dbReference type="ARBA" id="ARBA00004123"/>
    </source>
</evidence>
<dbReference type="InterPro" id="IPR000243">
    <property type="entry name" value="Pept_T1A_subB"/>
</dbReference>
<keyword evidence="5" id="KW-0645">Protease</keyword>
<keyword evidence="4" id="KW-0963">Cytoplasm</keyword>
<dbReference type="CDD" id="cd18673">
    <property type="entry name" value="PIN_XRN1-2-like"/>
    <property type="match status" value="1"/>
</dbReference>
<evidence type="ECO:0000256" key="4">
    <source>
        <dbReference type="ARBA" id="ARBA00022490"/>
    </source>
</evidence>
<dbReference type="GO" id="GO:0004527">
    <property type="term" value="F:exonuclease activity"/>
    <property type="evidence" value="ECO:0007669"/>
    <property type="project" value="UniProtKB-KW"/>
</dbReference>
<keyword evidence="18" id="KW-1185">Reference proteome</keyword>
<comment type="catalytic activity">
    <reaction evidence="1">
        <text>Cleavage of peptide bonds with very broad specificity.</text>
        <dbReference type="EC" id="3.4.25.1"/>
    </reaction>
</comment>